<keyword evidence="14" id="KW-1185">Reference proteome</keyword>
<evidence type="ECO:0000256" key="7">
    <source>
        <dbReference type="ARBA" id="ARBA00023065"/>
    </source>
</evidence>
<keyword evidence="5 12" id="KW-1133">Transmembrane helix</keyword>
<comment type="caution">
    <text evidence="13">The sequence shown here is derived from an EMBL/GenBank/DDBJ whole genome shotgun (WGS) entry which is preliminary data.</text>
</comment>
<evidence type="ECO:0000256" key="6">
    <source>
        <dbReference type="ARBA" id="ARBA00023053"/>
    </source>
</evidence>
<dbReference type="GO" id="GO:0005886">
    <property type="term" value="C:plasma membrane"/>
    <property type="evidence" value="ECO:0007669"/>
    <property type="project" value="UniProtKB-SubCell"/>
</dbReference>
<accession>A0A3P3VR54</accession>
<keyword evidence="9 12" id="KW-0407">Ion channel</keyword>
<reference evidence="13 14" key="1">
    <citation type="submission" date="2018-08" db="EMBL/GenBank/DDBJ databases">
        <authorList>
            <person name="Khan S.A."/>
        </authorList>
    </citation>
    <scope>NUCLEOTIDE SEQUENCE [LARGE SCALE GENOMIC DNA]</scope>
    <source>
        <strain evidence="13 14">GTF-13</strain>
    </source>
</reference>
<evidence type="ECO:0000256" key="1">
    <source>
        <dbReference type="ARBA" id="ARBA00004651"/>
    </source>
</evidence>
<keyword evidence="12" id="KW-0813">Transport</keyword>
<dbReference type="AlphaFoldDB" id="A0A3P3VR54"/>
<dbReference type="Pfam" id="PF02537">
    <property type="entry name" value="CRCB"/>
    <property type="match status" value="1"/>
</dbReference>
<proteinExistence type="inferred from homology"/>
<evidence type="ECO:0000256" key="3">
    <source>
        <dbReference type="ARBA" id="ARBA00022519"/>
    </source>
</evidence>
<protein>
    <recommendedName>
        <fullName evidence="12">Fluoride-specific ion channel FluC</fullName>
    </recommendedName>
</protein>
<feature type="transmembrane region" description="Helical" evidence="12">
    <location>
        <begin position="69"/>
        <end position="89"/>
    </location>
</feature>
<gene>
    <name evidence="12" type="primary">fluC</name>
    <name evidence="12" type="synonym">crcB</name>
    <name evidence="13" type="ORF">D0544_06720</name>
</gene>
<organism evidence="13 14">
    <name type="scientific">Aestuariirhabdus litorea</name>
    <dbReference type="NCBI Taxonomy" id="2528527"/>
    <lineage>
        <taxon>Bacteria</taxon>
        <taxon>Pseudomonadati</taxon>
        <taxon>Pseudomonadota</taxon>
        <taxon>Gammaproteobacteria</taxon>
        <taxon>Oceanospirillales</taxon>
        <taxon>Aestuariirhabdaceae</taxon>
        <taxon>Aestuariirhabdus</taxon>
    </lineage>
</organism>
<keyword evidence="8 12" id="KW-0472">Membrane</keyword>
<evidence type="ECO:0000256" key="9">
    <source>
        <dbReference type="ARBA" id="ARBA00023303"/>
    </source>
</evidence>
<keyword evidence="12" id="KW-0479">Metal-binding</keyword>
<evidence type="ECO:0000256" key="10">
    <source>
        <dbReference type="ARBA" id="ARBA00035120"/>
    </source>
</evidence>
<feature type="transmembrane region" description="Helical" evidence="12">
    <location>
        <begin position="6"/>
        <end position="26"/>
    </location>
</feature>
<dbReference type="Proteomes" id="UP000280792">
    <property type="component" value="Unassembled WGS sequence"/>
</dbReference>
<evidence type="ECO:0000256" key="4">
    <source>
        <dbReference type="ARBA" id="ARBA00022692"/>
    </source>
</evidence>
<keyword evidence="4 12" id="KW-0812">Transmembrane</keyword>
<evidence type="ECO:0000256" key="12">
    <source>
        <dbReference type="HAMAP-Rule" id="MF_00454"/>
    </source>
</evidence>
<dbReference type="GO" id="GO:0140114">
    <property type="term" value="P:cellular detoxification of fluoride"/>
    <property type="evidence" value="ECO:0007669"/>
    <property type="project" value="UniProtKB-UniRule"/>
</dbReference>
<dbReference type="PANTHER" id="PTHR28259:SF1">
    <property type="entry name" value="FLUORIDE EXPORT PROTEIN 1-RELATED"/>
    <property type="match status" value="1"/>
</dbReference>
<reference evidence="13 14" key="2">
    <citation type="submission" date="2018-12" db="EMBL/GenBank/DDBJ databases">
        <title>Simiduia agarivorans gen. nov., sp. nov., a marine, agarolytic bacterium isolated from shallow coastal water from Keelung, Taiwan.</title>
        <authorList>
            <person name="Shieh W.Y."/>
        </authorList>
    </citation>
    <scope>NUCLEOTIDE SEQUENCE [LARGE SCALE GENOMIC DNA]</scope>
    <source>
        <strain evidence="13 14">GTF-13</strain>
    </source>
</reference>
<keyword evidence="3" id="KW-0997">Cell inner membrane</keyword>
<evidence type="ECO:0000256" key="8">
    <source>
        <dbReference type="ARBA" id="ARBA00023136"/>
    </source>
</evidence>
<dbReference type="EMBL" id="QWEZ01000001">
    <property type="protein sequence ID" value="RRJ84787.1"/>
    <property type="molecule type" value="Genomic_DNA"/>
</dbReference>
<evidence type="ECO:0000256" key="5">
    <source>
        <dbReference type="ARBA" id="ARBA00022989"/>
    </source>
</evidence>
<comment type="activity regulation">
    <text evidence="12">Na(+) is not transported, but it plays an essential structural role and its presence is essential for fluoride channel function.</text>
</comment>
<dbReference type="InterPro" id="IPR003691">
    <property type="entry name" value="FluC"/>
</dbReference>
<feature type="transmembrane region" description="Helical" evidence="12">
    <location>
        <begin position="38"/>
        <end position="57"/>
    </location>
</feature>
<evidence type="ECO:0000256" key="2">
    <source>
        <dbReference type="ARBA" id="ARBA00022475"/>
    </source>
</evidence>
<feature type="binding site" evidence="12">
    <location>
        <position position="79"/>
    </location>
    <ligand>
        <name>Na(+)</name>
        <dbReference type="ChEBI" id="CHEBI:29101"/>
        <note>structural</note>
    </ligand>
</feature>
<name>A0A3P3VR54_9GAMM</name>
<comment type="subcellular location">
    <subcellularLocation>
        <location evidence="1 12">Cell membrane</location>
        <topology evidence="1 12">Multi-pass membrane protein</topology>
    </subcellularLocation>
</comment>
<dbReference type="PANTHER" id="PTHR28259">
    <property type="entry name" value="FLUORIDE EXPORT PROTEIN 1-RELATED"/>
    <property type="match status" value="1"/>
</dbReference>
<dbReference type="GO" id="GO:0046872">
    <property type="term" value="F:metal ion binding"/>
    <property type="evidence" value="ECO:0007669"/>
    <property type="project" value="UniProtKB-KW"/>
</dbReference>
<comment type="function">
    <text evidence="12">Fluoride-specific ion channel. Important for reducing fluoride concentration in the cell, thus reducing its toxicity.</text>
</comment>
<dbReference type="GO" id="GO:0062054">
    <property type="term" value="F:fluoride channel activity"/>
    <property type="evidence" value="ECO:0007669"/>
    <property type="project" value="UniProtKB-UniRule"/>
</dbReference>
<evidence type="ECO:0000256" key="11">
    <source>
        <dbReference type="ARBA" id="ARBA00035585"/>
    </source>
</evidence>
<comment type="similarity">
    <text evidence="10 12">Belongs to the fluoride channel Fluc/FEX (TC 1.A.43) family.</text>
</comment>
<comment type="catalytic activity">
    <reaction evidence="11">
        <text>fluoride(in) = fluoride(out)</text>
        <dbReference type="Rhea" id="RHEA:76159"/>
        <dbReference type="ChEBI" id="CHEBI:17051"/>
    </reaction>
    <physiologicalReaction direction="left-to-right" evidence="11">
        <dbReference type="Rhea" id="RHEA:76160"/>
    </physiologicalReaction>
</comment>
<sequence>MWQQLLFVGAGGAAGACARFLVYHLYGMTGSRLFPMPTLIVNVVGSFLIGIAYFTLVERLQLPPMWKNGLIGGFLGAFTTFSTFSLDALRMIQNGEVGIAMGYMIASVVFCLMATLAGFLVVEKLIG</sequence>
<feature type="transmembrane region" description="Helical" evidence="12">
    <location>
        <begin position="101"/>
        <end position="122"/>
    </location>
</feature>
<evidence type="ECO:0000313" key="13">
    <source>
        <dbReference type="EMBL" id="RRJ84787.1"/>
    </source>
</evidence>
<keyword evidence="6 12" id="KW-0915">Sodium</keyword>
<dbReference type="HAMAP" id="MF_00454">
    <property type="entry name" value="FluC"/>
    <property type="match status" value="1"/>
</dbReference>
<keyword evidence="2 12" id="KW-1003">Cell membrane</keyword>
<evidence type="ECO:0000313" key="14">
    <source>
        <dbReference type="Proteomes" id="UP000280792"/>
    </source>
</evidence>
<feature type="binding site" evidence="12">
    <location>
        <position position="76"/>
    </location>
    <ligand>
        <name>Na(+)</name>
        <dbReference type="ChEBI" id="CHEBI:29101"/>
        <note>structural</note>
    </ligand>
</feature>
<keyword evidence="7 12" id="KW-0406">Ion transport</keyword>